<dbReference type="EC" id="3.1.26.4" evidence="2"/>
<evidence type="ECO:0000313" key="5">
    <source>
        <dbReference type="Proteomes" id="UP000265080"/>
    </source>
</evidence>
<keyword evidence="5" id="KW-1185">Reference proteome</keyword>
<evidence type="ECO:0000256" key="2">
    <source>
        <dbReference type="ARBA" id="ARBA00012180"/>
    </source>
</evidence>
<dbReference type="Gene3D" id="3.60.10.10">
    <property type="entry name" value="Endonuclease/exonuclease/phosphatase"/>
    <property type="match status" value="1"/>
</dbReference>
<dbReference type="PROSITE" id="PS50878">
    <property type="entry name" value="RT_POL"/>
    <property type="match status" value="1"/>
</dbReference>
<dbReference type="GeneTree" id="ENSGT00940000164961"/>
<dbReference type="InterPro" id="IPR036691">
    <property type="entry name" value="Endo/exonu/phosph_ase_sf"/>
</dbReference>
<dbReference type="STRING" id="161767.ENSAPEP00000024405"/>
<dbReference type="AlphaFoldDB" id="A0A3P8TFH9"/>
<reference evidence="4 5" key="1">
    <citation type="submission" date="2018-03" db="EMBL/GenBank/DDBJ databases">
        <title>Finding Nemo's genes: A chromosome-scale reference assembly of the genome of the orange clownfish Amphiprion percula.</title>
        <authorList>
            <person name="Lehmann R."/>
        </authorList>
    </citation>
    <scope>NUCLEOTIDE SEQUENCE</scope>
</reference>
<dbReference type="InterPro" id="IPR043128">
    <property type="entry name" value="Rev_trsase/Diguanyl_cyclase"/>
</dbReference>
<dbReference type="PANTHER" id="PTHR47027">
    <property type="entry name" value="REVERSE TRANSCRIPTASE DOMAIN-CONTAINING PROTEIN"/>
    <property type="match status" value="1"/>
</dbReference>
<reference evidence="4" key="2">
    <citation type="submission" date="2025-08" db="UniProtKB">
        <authorList>
            <consortium name="Ensembl"/>
        </authorList>
    </citation>
    <scope>IDENTIFICATION</scope>
</reference>
<protein>
    <recommendedName>
        <fullName evidence="2">ribonuclease H</fullName>
        <ecNumber evidence="2">3.1.26.4</ecNumber>
    </recommendedName>
</protein>
<dbReference type="OMA" id="IDYITIY"/>
<evidence type="ECO:0000313" key="4">
    <source>
        <dbReference type="Ensembl" id="ENSAPEP00000024405.1"/>
    </source>
</evidence>
<dbReference type="Gene3D" id="3.30.70.270">
    <property type="match status" value="1"/>
</dbReference>
<dbReference type="InterPro" id="IPR000477">
    <property type="entry name" value="RT_dom"/>
</dbReference>
<accession>A0A3P8TFH9</accession>
<proteinExistence type="inferred from homology"/>
<dbReference type="SUPFAM" id="SSF56672">
    <property type="entry name" value="DNA/RNA polymerases"/>
    <property type="match status" value="1"/>
</dbReference>
<dbReference type="PANTHER" id="PTHR47027:SF8">
    <property type="entry name" value="RIBONUCLEASE H"/>
    <property type="match status" value="1"/>
</dbReference>
<name>A0A3P8TFH9_AMPPE</name>
<feature type="domain" description="Reverse transcriptase" evidence="3">
    <location>
        <begin position="178"/>
        <end position="433"/>
    </location>
</feature>
<dbReference type="GO" id="GO:0004523">
    <property type="term" value="F:RNA-DNA hybrid ribonuclease activity"/>
    <property type="evidence" value="ECO:0007669"/>
    <property type="project" value="UniProtKB-EC"/>
</dbReference>
<dbReference type="Ensembl" id="ENSAPET00000025047.1">
    <property type="protein sequence ID" value="ENSAPEP00000024405.1"/>
    <property type="gene ID" value="ENSAPEG00000017357.1"/>
</dbReference>
<organism evidence="4 5">
    <name type="scientific">Amphiprion percula</name>
    <name type="common">Orange clownfish</name>
    <name type="synonym">Lutjanus percula</name>
    <dbReference type="NCBI Taxonomy" id="161767"/>
    <lineage>
        <taxon>Eukaryota</taxon>
        <taxon>Metazoa</taxon>
        <taxon>Chordata</taxon>
        <taxon>Craniata</taxon>
        <taxon>Vertebrata</taxon>
        <taxon>Euteleostomi</taxon>
        <taxon>Actinopterygii</taxon>
        <taxon>Neopterygii</taxon>
        <taxon>Teleostei</taxon>
        <taxon>Neoteleostei</taxon>
        <taxon>Acanthomorphata</taxon>
        <taxon>Ovalentaria</taxon>
        <taxon>Pomacentridae</taxon>
        <taxon>Amphiprion</taxon>
    </lineage>
</organism>
<reference evidence="4" key="3">
    <citation type="submission" date="2025-09" db="UniProtKB">
        <authorList>
            <consortium name="Ensembl"/>
        </authorList>
    </citation>
    <scope>IDENTIFICATION</scope>
</reference>
<sequence length="435" mass="50134">MGDLNAKVGEEKDSDIVGKHGLGTRNERGEQWVQWCKQNNQVISNTWFQNHPRRKWTWKSPGDHVRNQIDYITIYLVGSRTCSSSGCIRAKDGTTIMEKEKILERWSQYIEELFEDDRKGKPSISKSIDGPKILKSEVRAAMHKMKKNKAAGPDGITVEQLTALDEFGIDKVTEIMNQIYDSGEIPEDMEKSIFIALPKKPGAIDCELHRTIGLMSYMTKILLRILMKRARNKIRPEIGPEQCGFMQDTGTRNAIFIIRMLAERALEVQKDLYICYIDYTKAFDKVKHEQLFDILEKLDLDGKDLRVIRNLYWEQSACIRIGNDFSQYKMIQRGVRQGCVFSPDLFNIYSETIMRELEELEGLIVGGRNSTNMRYADDTAIIATSEEKLQALLDKVVEESRKMGLSINIKKTESMVISKSKIHPRSPYLRLIYEK</sequence>
<dbReference type="CDD" id="cd01650">
    <property type="entry name" value="RT_nLTR_like"/>
    <property type="match status" value="1"/>
</dbReference>
<evidence type="ECO:0000256" key="1">
    <source>
        <dbReference type="ARBA" id="ARBA00010879"/>
    </source>
</evidence>
<evidence type="ECO:0000259" key="3">
    <source>
        <dbReference type="PROSITE" id="PS50878"/>
    </source>
</evidence>
<dbReference type="Proteomes" id="UP000265080">
    <property type="component" value="Chromosome 13"/>
</dbReference>
<comment type="similarity">
    <text evidence="1">Belongs to the beta type-B retroviral polymerase family. HERV class-II K(HML-2) pol subfamily.</text>
</comment>
<dbReference type="Pfam" id="PF00078">
    <property type="entry name" value="RVT_1"/>
    <property type="match status" value="1"/>
</dbReference>
<dbReference type="InterPro" id="IPR043502">
    <property type="entry name" value="DNA/RNA_pol_sf"/>
</dbReference>